<sequence length="113" mass="12662">MIKLAVQYFYFIGKDLLMCTLLLLAFNLSTPPLPAIPPPPPLRPLLCQNCFDDLRRQIRTLNSPAICRQTLLAFFAGNIDIGLRPHSLSVAHSTSVSKMITSRTYSLFLGQEK</sequence>
<keyword evidence="2" id="KW-1185">Reference proteome</keyword>
<protein>
    <submittedName>
        <fullName evidence="1">Uncharacterized protein</fullName>
    </submittedName>
</protein>
<evidence type="ECO:0000313" key="2">
    <source>
        <dbReference type="Proteomes" id="UP000091820"/>
    </source>
</evidence>
<name>A0A1A9WSZ3_9MUSC</name>
<reference evidence="2" key="1">
    <citation type="submission" date="2014-03" db="EMBL/GenBank/DDBJ databases">
        <authorList>
            <person name="Aksoy S."/>
            <person name="Warren W."/>
            <person name="Wilson R.K."/>
        </authorList>
    </citation>
    <scope>NUCLEOTIDE SEQUENCE [LARGE SCALE GENOMIC DNA]</scope>
    <source>
        <strain evidence="2">IAEA</strain>
    </source>
</reference>
<dbReference type="AlphaFoldDB" id="A0A1A9WSZ3"/>
<dbReference type="EnsemblMetazoa" id="GBRI030867-RA">
    <property type="protein sequence ID" value="GBRI030867-PA"/>
    <property type="gene ID" value="GBRI030867"/>
</dbReference>
<dbReference type="VEuPathDB" id="VectorBase:GBRI030867"/>
<dbReference type="Proteomes" id="UP000091820">
    <property type="component" value="Unassembled WGS sequence"/>
</dbReference>
<organism evidence="1 2">
    <name type="scientific">Glossina brevipalpis</name>
    <dbReference type="NCBI Taxonomy" id="37001"/>
    <lineage>
        <taxon>Eukaryota</taxon>
        <taxon>Metazoa</taxon>
        <taxon>Ecdysozoa</taxon>
        <taxon>Arthropoda</taxon>
        <taxon>Hexapoda</taxon>
        <taxon>Insecta</taxon>
        <taxon>Pterygota</taxon>
        <taxon>Neoptera</taxon>
        <taxon>Endopterygota</taxon>
        <taxon>Diptera</taxon>
        <taxon>Brachycera</taxon>
        <taxon>Muscomorpha</taxon>
        <taxon>Hippoboscoidea</taxon>
        <taxon>Glossinidae</taxon>
        <taxon>Glossina</taxon>
    </lineage>
</organism>
<proteinExistence type="predicted"/>
<accession>A0A1A9WSZ3</accession>
<evidence type="ECO:0000313" key="1">
    <source>
        <dbReference type="EnsemblMetazoa" id="GBRI030867-PA"/>
    </source>
</evidence>
<reference evidence="1" key="2">
    <citation type="submission" date="2020-05" db="UniProtKB">
        <authorList>
            <consortium name="EnsemblMetazoa"/>
        </authorList>
    </citation>
    <scope>IDENTIFICATION</scope>
    <source>
        <strain evidence="1">IAEA</strain>
    </source>
</reference>